<dbReference type="SUPFAM" id="SSF56988">
    <property type="entry name" value="Anthrax protective antigen"/>
    <property type="match status" value="1"/>
</dbReference>
<organism evidence="2 3">
    <name type="scientific">Flavisolibacter ginsengisoli DSM 18119</name>
    <dbReference type="NCBI Taxonomy" id="1121884"/>
    <lineage>
        <taxon>Bacteria</taxon>
        <taxon>Pseudomonadati</taxon>
        <taxon>Bacteroidota</taxon>
        <taxon>Chitinophagia</taxon>
        <taxon>Chitinophagales</taxon>
        <taxon>Chitinophagaceae</taxon>
        <taxon>Flavisolibacter</taxon>
    </lineage>
</organism>
<evidence type="ECO:0000313" key="3">
    <source>
        <dbReference type="Proteomes" id="UP000184048"/>
    </source>
</evidence>
<dbReference type="STRING" id="1121884.SAMN02745131_00416"/>
<protein>
    <submittedName>
        <fullName evidence="2">Copper-binding protein (NosD)</fullName>
    </submittedName>
</protein>
<proteinExistence type="predicted"/>
<feature type="domain" description="PA14" evidence="1">
    <location>
        <begin position="587"/>
        <end position="731"/>
    </location>
</feature>
<dbReference type="Gene3D" id="2.160.20.10">
    <property type="entry name" value="Single-stranded right-handed beta-helix, Pectin lyase-like"/>
    <property type="match status" value="2"/>
</dbReference>
<dbReference type="InterPro" id="IPR006626">
    <property type="entry name" value="PbH1"/>
</dbReference>
<evidence type="ECO:0000259" key="1">
    <source>
        <dbReference type="PROSITE" id="PS51820"/>
    </source>
</evidence>
<accession>A0A1M4TCT0</accession>
<dbReference type="Pfam" id="PF07691">
    <property type="entry name" value="PA14"/>
    <property type="match status" value="1"/>
</dbReference>
<dbReference type="InterPro" id="IPR011050">
    <property type="entry name" value="Pectin_lyase_fold/virulence"/>
</dbReference>
<name>A0A1M4TCT0_9BACT</name>
<dbReference type="InterPro" id="IPR011658">
    <property type="entry name" value="PA14_dom"/>
</dbReference>
<evidence type="ECO:0000313" key="2">
    <source>
        <dbReference type="EMBL" id="SHE42243.1"/>
    </source>
</evidence>
<dbReference type="InterPro" id="IPR039448">
    <property type="entry name" value="Beta_helix"/>
</dbReference>
<dbReference type="SMART" id="SM00710">
    <property type="entry name" value="PbH1"/>
    <property type="match status" value="9"/>
</dbReference>
<sequence length="731" mass="82670">MKGSPMIKYLIGFLILWVSHGARAQETTLKNGIILRTSQKIKAGLYSFKTSENLDKAVIIIEGSDITIDFNNAVVKGGLPGEAPDHFKGIAVYIRSGKNITVKNLSIHGYKIALLARNIEGLKIENCDLSYNYRPHLNSTQEQEDISDWMSYHHNENNEWMRYGAGIYLQGCNNATVANCKVTGGQNALMLMQCINGMIYNNDFSFNSGIGLGMYRCSGNKVCYNRIIFNVRGYSHGVYNRGQDSAGILIYEQSNNNLFYKNAVTHGGDGFFLWAGQTTMDTGKGGCNDNVLLDNDFSYAPTNGIEATFSRNKIIHNRVFECDHGIWAGYSYETDISNNQFRYNRIAIAIEHGLNNSIHHNIFYEDKEAIKLWSDKTQSPGWGYPKYRDTRSAAYTIAGNSFNKNPIVYDITRTDSLKIFDNRVSLCDVEYQIDSTVTAIDTSFHEDLMYQLSEDYKPDLPEIKNAKDPFKGNGKLAGRKNIMITEWGPYNFGYPLVWNTNPTDTSGKMVFNILGPTGKWKIVSIKGIKNISIKKGVLPATFTAEKVGGLKSDIEIVAEYKGSKFSDQWGNTISAGKPFRFKFRKFFQPIDFTVKWYAIDSFNFKDSNAIPAITIQPPFKTDTVNQLNYAWWGGMREANKQYVKFLTLAEGKADMDAGKYELSVSWDDAVKLYVDGKLIIKEWDPSQYVFDESPNRRAIIHVKKGIHYFRVEHVELGNFATLSLKLQKLDD</sequence>
<dbReference type="SUPFAM" id="SSF51126">
    <property type="entry name" value="Pectin lyase-like"/>
    <property type="match status" value="1"/>
</dbReference>
<reference evidence="2 3" key="1">
    <citation type="submission" date="2016-11" db="EMBL/GenBank/DDBJ databases">
        <authorList>
            <person name="Jaros S."/>
            <person name="Januszkiewicz K."/>
            <person name="Wedrychowicz H."/>
        </authorList>
    </citation>
    <scope>NUCLEOTIDE SEQUENCE [LARGE SCALE GENOMIC DNA]</scope>
    <source>
        <strain evidence="2 3">DSM 18119</strain>
    </source>
</reference>
<dbReference type="InterPro" id="IPR037524">
    <property type="entry name" value="PA14/GLEYA"/>
</dbReference>
<keyword evidence="3" id="KW-1185">Reference proteome</keyword>
<dbReference type="Proteomes" id="UP000184048">
    <property type="component" value="Unassembled WGS sequence"/>
</dbReference>
<dbReference type="Pfam" id="PF13229">
    <property type="entry name" value="Beta_helix"/>
    <property type="match status" value="1"/>
</dbReference>
<gene>
    <name evidence="2" type="ORF">SAMN02745131_00416</name>
</gene>
<dbReference type="PROSITE" id="PS51820">
    <property type="entry name" value="PA14"/>
    <property type="match status" value="1"/>
</dbReference>
<dbReference type="EMBL" id="FQUU01000001">
    <property type="protein sequence ID" value="SHE42243.1"/>
    <property type="molecule type" value="Genomic_DNA"/>
</dbReference>
<dbReference type="AlphaFoldDB" id="A0A1M4TCT0"/>
<dbReference type="InterPro" id="IPR012334">
    <property type="entry name" value="Pectin_lyas_fold"/>
</dbReference>